<dbReference type="AlphaFoldDB" id="A0A1G2H4X6"/>
<dbReference type="STRING" id="1802158.A2827_01505"/>
<dbReference type="EMBL" id="MHOD01000033">
    <property type="protein sequence ID" value="OGZ57261.1"/>
    <property type="molecule type" value="Genomic_DNA"/>
</dbReference>
<gene>
    <name evidence="2" type="ORF">A2827_01505</name>
</gene>
<dbReference type="InterPro" id="IPR025474">
    <property type="entry name" value="DUF4325"/>
</dbReference>
<protein>
    <recommendedName>
        <fullName evidence="1">DUF4325 domain-containing protein</fullName>
    </recommendedName>
</protein>
<dbReference type="Proteomes" id="UP000177932">
    <property type="component" value="Unassembled WGS sequence"/>
</dbReference>
<name>A0A1G2H4X6_9BACT</name>
<organism evidence="2 3">
    <name type="scientific">Candidatus Spechtbacteria bacterium RIFCSPHIGHO2_01_FULL_43_30</name>
    <dbReference type="NCBI Taxonomy" id="1802158"/>
    <lineage>
        <taxon>Bacteria</taxon>
        <taxon>Candidatus Spechtiibacteriota</taxon>
    </lineage>
</organism>
<proteinExistence type="predicted"/>
<comment type="caution">
    <text evidence="2">The sequence shown here is derived from an EMBL/GenBank/DDBJ whole genome shotgun (WGS) entry which is preliminary data.</text>
</comment>
<evidence type="ECO:0000313" key="2">
    <source>
        <dbReference type="EMBL" id="OGZ57261.1"/>
    </source>
</evidence>
<sequence>MTIYLKKFGNMLISRPAGREAWLGAKAYVLPESTKEKITLDFEDVDVLTPSWADEFIAKLIERQGKENVNFQNTDNPSVKETLRLLFG</sequence>
<evidence type="ECO:0000259" key="1">
    <source>
        <dbReference type="Pfam" id="PF14213"/>
    </source>
</evidence>
<evidence type="ECO:0000313" key="3">
    <source>
        <dbReference type="Proteomes" id="UP000177932"/>
    </source>
</evidence>
<accession>A0A1G2H4X6</accession>
<feature type="domain" description="DUF4325" evidence="1">
    <location>
        <begin position="34"/>
        <end position="78"/>
    </location>
</feature>
<dbReference type="Pfam" id="PF14213">
    <property type="entry name" value="DUF4325"/>
    <property type="match status" value="1"/>
</dbReference>
<reference evidence="2 3" key="1">
    <citation type="journal article" date="2016" name="Nat. Commun.">
        <title>Thousands of microbial genomes shed light on interconnected biogeochemical processes in an aquifer system.</title>
        <authorList>
            <person name="Anantharaman K."/>
            <person name="Brown C.T."/>
            <person name="Hug L.A."/>
            <person name="Sharon I."/>
            <person name="Castelle C.J."/>
            <person name="Probst A.J."/>
            <person name="Thomas B.C."/>
            <person name="Singh A."/>
            <person name="Wilkins M.J."/>
            <person name="Karaoz U."/>
            <person name="Brodie E.L."/>
            <person name="Williams K.H."/>
            <person name="Hubbard S.S."/>
            <person name="Banfield J.F."/>
        </authorList>
    </citation>
    <scope>NUCLEOTIDE SEQUENCE [LARGE SCALE GENOMIC DNA]</scope>
</reference>